<protein>
    <submittedName>
        <fullName evidence="2">Unannotated protein</fullName>
    </submittedName>
</protein>
<dbReference type="SUPFAM" id="SSF50199">
    <property type="entry name" value="Staphylococcal nuclease"/>
    <property type="match status" value="1"/>
</dbReference>
<dbReference type="AlphaFoldDB" id="A0A6J6E9Z4"/>
<evidence type="ECO:0000313" key="2">
    <source>
        <dbReference type="EMBL" id="CAB4572957.1"/>
    </source>
</evidence>
<dbReference type="PROSITE" id="PS01123">
    <property type="entry name" value="TNASE_1"/>
    <property type="match status" value="1"/>
</dbReference>
<dbReference type="SMART" id="SM00318">
    <property type="entry name" value="SNc"/>
    <property type="match status" value="1"/>
</dbReference>
<dbReference type="InterPro" id="IPR016071">
    <property type="entry name" value="Staphylococal_nuclease_OB-fold"/>
</dbReference>
<dbReference type="InterPro" id="IPR035437">
    <property type="entry name" value="SNase_OB-fold_sf"/>
</dbReference>
<accession>A0A6J6E9Z4</accession>
<proteinExistence type="predicted"/>
<gene>
    <name evidence="2" type="ORF">UFOPK1704_00546</name>
</gene>
<dbReference type="Gene3D" id="2.40.50.90">
    <property type="match status" value="1"/>
</dbReference>
<dbReference type="EMBL" id="CAEZTQ010000087">
    <property type="protein sequence ID" value="CAB4572957.1"/>
    <property type="molecule type" value="Genomic_DNA"/>
</dbReference>
<dbReference type="PROSITE" id="PS50830">
    <property type="entry name" value="TNASE_3"/>
    <property type="match status" value="1"/>
</dbReference>
<dbReference type="GO" id="GO:0004518">
    <property type="term" value="F:nuclease activity"/>
    <property type="evidence" value="ECO:0007669"/>
    <property type="project" value="InterPro"/>
</dbReference>
<organism evidence="2">
    <name type="scientific">freshwater metagenome</name>
    <dbReference type="NCBI Taxonomy" id="449393"/>
    <lineage>
        <taxon>unclassified sequences</taxon>
        <taxon>metagenomes</taxon>
        <taxon>ecological metagenomes</taxon>
    </lineage>
</organism>
<dbReference type="InterPro" id="IPR002071">
    <property type="entry name" value="Thermonucl_AS"/>
</dbReference>
<evidence type="ECO:0000259" key="1">
    <source>
        <dbReference type="PROSITE" id="PS50830"/>
    </source>
</evidence>
<sequence>MVAVSAPERLSSASKSFLHVRLRAEIIVIVGLCLTLSSCMFTRTSIGAGERVIGTVVTPIDGDTLTVRLHGRRYDIRLIGVDTPETKHPTKPVECGGPEAASFTATQFPRGTKVEIVRDIEARDRFGRLLAYVFRHNDGLFLNKELLEQGLAVAYPFEPNTLYSIEFAALAFTAQRNGVGIWAVCRR</sequence>
<dbReference type="Pfam" id="PF00565">
    <property type="entry name" value="SNase"/>
    <property type="match status" value="1"/>
</dbReference>
<name>A0A6J6E9Z4_9ZZZZ</name>
<feature type="domain" description="TNase-like" evidence="1">
    <location>
        <begin position="50"/>
        <end position="184"/>
    </location>
</feature>
<reference evidence="2" key="1">
    <citation type="submission" date="2020-05" db="EMBL/GenBank/DDBJ databases">
        <authorList>
            <person name="Chiriac C."/>
            <person name="Salcher M."/>
            <person name="Ghai R."/>
            <person name="Kavagutti S V."/>
        </authorList>
    </citation>
    <scope>NUCLEOTIDE SEQUENCE</scope>
</reference>
<dbReference type="GO" id="GO:0003676">
    <property type="term" value="F:nucleic acid binding"/>
    <property type="evidence" value="ECO:0007669"/>
    <property type="project" value="InterPro"/>
</dbReference>